<sequence>MTFVIVLEGPVDEAKASMSSVTLVLPAREYLPNVPAPKSCAKSHTNPDTSGSCPPAIDAVSSQAIEAGTKTVCRLGLVRRPINSPARTLGVLALFHAGRDGLRGIFVGSSWRDWVQKATKHASTVGRPRWRGKGAVSPRCRTNMMALTSVTDEEPALPEELPLPFTLFFHLFAIATYDSSLTFETLLVDTFIRIRFTDAKGQTGKKNPPKAAQSTLHVTMPFLPLRRKASTPTISSPIISTPTSSPTSSPTDPVPSRSSSGHSSQPSEATQSTVPTASSLHRAQPSIRSIPSIAPSSSACTLDPDDWFSRFRGDLDISDELPSKRTLREAASIPIFAADGTTRAFGSLYEGDNVIGERQLVLFVRHFYCGACQAYLRALTKSITLQTYFTMSIPTSIIIIGCGSPNLIPHYKAQTGCPFPIFADPSRKLYKVLGMSWTLDIGPRADYMVDREGKEINELKWISGQIKDWAVVGAGKGTPLPDPANMSRPQSRHKALTDAERETEEAKAKAEKKKLARRNVFKGGNLLQIGGEFLFRDGEVEWCHRMKNYRGHADIQVLRRVLEIEDDDDKEMND</sequence>
<keyword evidence="3" id="KW-1185">Reference proteome</keyword>
<gene>
    <name evidence="2" type="ORF">H2201_001725</name>
</gene>
<evidence type="ECO:0008006" key="4">
    <source>
        <dbReference type="Google" id="ProtNLM"/>
    </source>
</evidence>
<dbReference type="InterPro" id="IPR032801">
    <property type="entry name" value="PXL2A/B/C"/>
</dbReference>
<comment type="caution">
    <text evidence="2">The sequence shown here is derived from an EMBL/GenBank/DDBJ whole genome shotgun (WGS) entry which is preliminary data.</text>
</comment>
<feature type="compositionally biased region" description="Low complexity" evidence="1">
    <location>
        <begin position="232"/>
        <end position="267"/>
    </location>
</feature>
<dbReference type="PANTHER" id="PTHR28630:SF3">
    <property type="entry name" value="PEROXIREDOXIN-LIKE 2C"/>
    <property type="match status" value="1"/>
</dbReference>
<feature type="compositionally biased region" description="Low complexity" evidence="1">
    <location>
        <begin position="282"/>
        <end position="298"/>
    </location>
</feature>
<reference evidence="2" key="1">
    <citation type="submission" date="2022-10" db="EMBL/GenBank/DDBJ databases">
        <title>Culturing micro-colonial fungi from biological soil crusts in the Mojave desert and describing Neophaeococcomyces mojavensis, and introducing the new genera and species Taxawa tesnikishii.</title>
        <authorList>
            <person name="Kurbessoian T."/>
            <person name="Stajich J.E."/>
        </authorList>
    </citation>
    <scope>NUCLEOTIDE SEQUENCE</scope>
    <source>
        <strain evidence="2">TK_1</strain>
    </source>
</reference>
<name>A0ABQ9P119_9PEZI</name>
<dbReference type="InterPro" id="IPR036249">
    <property type="entry name" value="Thioredoxin-like_sf"/>
</dbReference>
<dbReference type="Pfam" id="PF13911">
    <property type="entry name" value="AhpC-TSA_2"/>
    <property type="match status" value="1"/>
</dbReference>
<evidence type="ECO:0000256" key="1">
    <source>
        <dbReference type="SAM" id="MobiDB-lite"/>
    </source>
</evidence>
<feature type="compositionally biased region" description="Polar residues" evidence="1">
    <location>
        <begin position="268"/>
        <end position="281"/>
    </location>
</feature>
<organism evidence="2 3">
    <name type="scientific">Coniosporium apollinis</name>
    <dbReference type="NCBI Taxonomy" id="61459"/>
    <lineage>
        <taxon>Eukaryota</taxon>
        <taxon>Fungi</taxon>
        <taxon>Dikarya</taxon>
        <taxon>Ascomycota</taxon>
        <taxon>Pezizomycotina</taxon>
        <taxon>Dothideomycetes</taxon>
        <taxon>Dothideomycetes incertae sedis</taxon>
        <taxon>Coniosporium</taxon>
    </lineage>
</organism>
<feature type="region of interest" description="Disordered" evidence="1">
    <location>
        <begin position="232"/>
        <end position="298"/>
    </location>
</feature>
<proteinExistence type="predicted"/>
<dbReference type="Proteomes" id="UP001172684">
    <property type="component" value="Unassembled WGS sequence"/>
</dbReference>
<dbReference type="SUPFAM" id="SSF52833">
    <property type="entry name" value="Thioredoxin-like"/>
    <property type="match status" value="1"/>
</dbReference>
<protein>
    <recommendedName>
        <fullName evidence="4">Thioredoxin domain-containing protein</fullName>
    </recommendedName>
</protein>
<dbReference type="Gene3D" id="3.40.30.10">
    <property type="entry name" value="Glutaredoxin"/>
    <property type="match status" value="1"/>
</dbReference>
<dbReference type="PANTHER" id="PTHR28630">
    <property type="match status" value="1"/>
</dbReference>
<dbReference type="EMBL" id="JAPDRL010000008">
    <property type="protein sequence ID" value="KAJ9668295.1"/>
    <property type="molecule type" value="Genomic_DNA"/>
</dbReference>
<evidence type="ECO:0000313" key="2">
    <source>
        <dbReference type="EMBL" id="KAJ9668295.1"/>
    </source>
</evidence>
<accession>A0ABQ9P119</accession>
<evidence type="ECO:0000313" key="3">
    <source>
        <dbReference type="Proteomes" id="UP001172684"/>
    </source>
</evidence>